<dbReference type="Gene3D" id="3.20.20.410">
    <property type="entry name" value="Protein of unknown function UPF0759"/>
    <property type="match status" value="1"/>
</dbReference>
<organism evidence="1 2">
    <name type="scientific">Brevundimonas staleyi</name>
    <dbReference type="NCBI Taxonomy" id="74326"/>
    <lineage>
        <taxon>Bacteria</taxon>
        <taxon>Pseudomonadati</taxon>
        <taxon>Pseudomonadota</taxon>
        <taxon>Alphaproteobacteria</taxon>
        <taxon>Caulobacterales</taxon>
        <taxon>Caulobacteraceae</taxon>
        <taxon>Brevundimonas</taxon>
    </lineage>
</organism>
<dbReference type="PANTHER" id="PTHR30348:SF4">
    <property type="entry name" value="DUF72 DOMAIN-CONTAINING PROTEIN"/>
    <property type="match status" value="1"/>
</dbReference>
<dbReference type="InterPro" id="IPR036520">
    <property type="entry name" value="UPF0759_sf"/>
</dbReference>
<dbReference type="RefSeq" id="WP_374037372.1">
    <property type="nucleotide sequence ID" value="NZ_CP169082.1"/>
</dbReference>
<dbReference type="PANTHER" id="PTHR30348">
    <property type="entry name" value="UNCHARACTERIZED PROTEIN YECE"/>
    <property type="match status" value="1"/>
</dbReference>
<proteinExistence type="predicted"/>
<reference evidence="2" key="1">
    <citation type="journal article" date="2019" name="Int. J. Syst. Evol. Microbiol.">
        <title>The Global Catalogue of Microorganisms (GCM) 10K type strain sequencing project: providing services to taxonomists for standard genome sequencing and annotation.</title>
        <authorList>
            <consortium name="The Broad Institute Genomics Platform"/>
            <consortium name="The Broad Institute Genome Sequencing Center for Infectious Disease"/>
            <person name="Wu L."/>
            <person name="Ma J."/>
        </authorList>
    </citation>
    <scope>NUCLEOTIDE SEQUENCE [LARGE SCALE GENOMIC DNA]</scope>
    <source>
        <strain evidence="2">JCM 12125</strain>
    </source>
</reference>
<keyword evidence="2" id="KW-1185">Reference proteome</keyword>
<evidence type="ECO:0000313" key="2">
    <source>
        <dbReference type="Proteomes" id="UP001596152"/>
    </source>
</evidence>
<gene>
    <name evidence="1" type="ORF">ACFPIE_09175</name>
</gene>
<evidence type="ECO:0000313" key="1">
    <source>
        <dbReference type="EMBL" id="MFC5344083.1"/>
    </source>
</evidence>
<dbReference type="Pfam" id="PF01904">
    <property type="entry name" value="DUF72"/>
    <property type="match status" value="1"/>
</dbReference>
<accession>A0ABW0FSZ4</accession>
<protein>
    <submittedName>
        <fullName evidence="1">DUF72 domain-containing protein</fullName>
    </submittedName>
</protein>
<name>A0ABW0FSZ4_9CAUL</name>
<comment type="caution">
    <text evidence="1">The sequence shown here is derived from an EMBL/GenBank/DDBJ whole genome shotgun (WGS) entry which is preliminary data.</text>
</comment>
<dbReference type="EMBL" id="JBHSLF010000018">
    <property type="protein sequence ID" value="MFC5344083.1"/>
    <property type="molecule type" value="Genomic_DNA"/>
</dbReference>
<dbReference type="InterPro" id="IPR002763">
    <property type="entry name" value="DUF72"/>
</dbReference>
<dbReference type="Proteomes" id="UP001596152">
    <property type="component" value="Unassembled WGS sequence"/>
</dbReference>
<dbReference type="SUPFAM" id="SSF117396">
    <property type="entry name" value="TM1631-like"/>
    <property type="match status" value="1"/>
</dbReference>
<sequence length="249" mass="28184">MTHPIRVGIGGWTFEPWRGVFYPEKLSQKKELEYASSKLTSIEINGTYYSGFKIDTWMKWRNETPDDFVFAVKASRFCTNRKVLSEGNESLERFLDQGLTALGPKLGPINWQFMATKKFDPVDFEGFLKLLPKEKDGVPLRHALEVRSPTFDTQQFYDLAAQYGAAIVYAVDDESPTWPRIDQPTADFTYARLMSSREDEPTGMNAAELDAIAKQTKGWAKRGDVFAYFIAGAKVRNPAAAQALIETLK</sequence>